<dbReference type="PROSITE" id="PS51257">
    <property type="entry name" value="PROKAR_LIPOPROTEIN"/>
    <property type="match status" value="1"/>
</dbReference>
<gene>
    <name evidence="1" type="ORF">D4A81_00105</name>
</gene>
<dbReference type="AlphaFoldDB" id="A0A385PYU6"/>
<dbReference type="EMBL" id="CP032364">
    <property type="protein sequence ID" value="AYA98467.1"/>
    <property type="molecule type" value="Genomic_DNA"/>
</dbReference>
<keyword evidence="2" id="KW-1185">Reference proteome</keyword>
<dbReference type="OrthoDB" id="2054275at2"/>
<evidence type="ECO:0000313" key="1">
    <source>
        <dbReference type="EMBL" id="AYA98467.1"/>
    </source>
</evidence>
<reference evidence="1 2" key="1">
    <citation type="submission" date="2018-09" db="EMBL/GenBank/DDBJ databases">
        <title>Genome sequencing of Lachnoanaerobaculum umeaense DSM 23576.</title>
        <authorList>
            <person name="Kook J.-K."/>
            <person name="Park S.-N."/>
            <person name="Lim Y.K."/>
        </authorList>
    </citation>
    <scope>NUCLEOTIDE SEQUENCE [LARGE SCALE GENOMIC DNA]</scope>
    <source>
        <strain evidence="2">DSM 23576 \ CCUG 58757</strain>
    </source>
</reference>
<dbReference type="RefSeq" id="WP_111525995.1">
    <property type="nucleotide sequence ID" value="NZ_CP032364.1"/>
</dbReference>
<dbReference type="KEGG" id="lua:D4A81_00105"/>
<sequence length="244" mass="26998">MKKNIFIPLLFLTVMMTACGGGNKTETTAESTQVESSAVETSTEVPTTEVLTTQAEVLKEETHVEDDIQYYRGRKEDSVYTNEVFNIKFDAPANNYKMESRDNIAQMRDIFIKQSGMSQEAADESIYMDVYATSENGTGVSNVNVVIEKMGTPFETETELEAVVAKLQEQYKAAGMVNVSVESAKAMFNGKETIAMSATDTTGDYTVYRKQIYIKSGNFMAIITASSISEEKAQKALDTFTTLK</sequence>
<proteinExistence type="predicted"/>
<organism evidence="1 2">
    <name type="scientific">Lachnoanaerobaculum umeaense</name>
    <dbReference type="NCBI Taxonomy" id="617123"/>
    <lineage>
        <taxon>Bacteria</taxon>
        <taxon>Bacillati</taxon>
        <taxon>Bacillota</taxon>
        <taxon>Clostridia</taxon>
        <taxon>Lachnospirales</taxon>
        <taxon>Lachnospiraceae</taxon>
        <taxon>Lachnoanaerobaculum</taxon>
    </lineage>
</organism>
<protein>
    <submittedName>
        <fullName evidence="1">Uncharacterized protein</fullName>
    </submittedName>
</protein>
<evidence type="ECO:0000313" key="2">
    <source>
        <dbReference type="Proteomes" id="UP000265562"/>
    </source>
</evidence>
<accession>A0A385PYU6</accession>
<name>A0A385PYU6_9FIRM</name>
<dbReference type="Proteomes" id="UP000265562">
    <property type="component" value="Chromosome"/>
</dbReference>